<dbReference type="EMBL" id="JAYMGO010000013">
    <property type="protein sequence ID" value="KAL1262632.1"/>
    <property type="molecule type" value="Genomic_DNA"/>
</dbReference>
<comment type="caution">
    <text evidence="2">The sequence shown here is derived from an EMBL/GenBank/DDBJ whole genome shotgun (WGS) entry which is preliminary data.</text>
</comment>
<evidence type="ECO:0000313" key="3">
    <source>
        <dbReference type="Proteomes" id="UP001558613"/>
    </source>
</evidence>
<sequence length="73" mass="8104">MFTRSAWASPACAPGRGRVPFSENCAAGGDRQNRPRGETETPSRSVLRCDWRRPLSFKPERAQSVFMGCSDIT</sequence>
<name>A0ABR3MFC3_9TELE</name>
<keyword evidence="3" id="KW-1185">Reference proteome</keyword>
<reference evidence="2 3" key="1">
    <citation type="submission" date="2023-09" db="EMBL/GenBank/DDBJ databases">
        <authorList>
            <person name="Wang M."/>
        </authorList>
    </citation>
    <scope>NUCLEOTIDE SEQUENCE [LARGE SCALE GENOMIC DNA]</scope>
    <source>
        <strain evidence="2">GT-2023</strain>
        <tissue evidence="2">Liver</tissue>
    </source>
</reference>
<evidence type="ECO:0000256" key="1">
    <source>
        <dbReference type="SAM" id="MobiDB-lite"/>
    </source>
</evidence>
<feature type="compositionally biased region" description="Basic and acidic residues" evidence="1">
    <location>
        <begin position="31"/>
        <end position="45"/>
    </location>
</feature>
<feature type="region of interest" description="Disordered" evidence="1">
    <location>
        <begin position="18"/>
        <end position="45"/>
    </location>
</feature>
<accession>A0ABR3MFC3</accession>
<evidence type="ECO:0000313" key="2">
    <source>
        <dbReference type="EMBL" id="KAL1262632.1"/>
    </source>
</evidence>
<dbReference type="Proteomes" id="UP001558613">
    <property type="component" value="Unassembled WGS sequence"/>
</dbReference>
<protein>
    <submittedName>
        <fullName evidence="2">Uncharacterized protein</fullName>
    </submittedName>
</protein>
<organism evidence="2 3">
    <name type="scientific">Cirrhinus molitorella</name>
    <name type="common">mud carp</name>
    <dbReference type="NCBI Taxonomy" id="172907"/>
    <lineage>
        <taxon>Eukaryota</taxon>
        <taxon>Metazoa</taxon>
        <taxon>Chordata</taxon>
        <taxon>Craniata</taxon>
        <taxon>Vertebrata</taxon>
        <taxon>Euteleostomi</taxon>
        <taxon>Actinopterygii</taxon>
        <taxon>Neopterygii</taxon>
        <taxon>Teleostei</taxon>
        <taxon>Ostariophysi</taxon>
        <taxon>Cypriniformes</taxon>
        <taxon>Cyprinidae</taxon>
        <taxon>Labeoninae</taxon>
        <taxon>Labeonini</taxon>
        <taxon>Cirrhinus</taxon>
    </lineage>
</organism>
<gene>
    <name evidence="2" type="ORF">QQF64_005371</name>
</gene>
<proteinExistence type="predicted"/>